<evidence type="ECO:0000256" key="1">
    <source>
        <dbReference type="SAM" id="MobiDB-lite"/>
    </source>
</evidence>
<proteinExistence type="predicted"/>
<dbReference type="OrthoDB" id="414175at2759"/>
<dbReference type="STRING" id="1081105.A0A167H973"/>
<dbReference type="AlphaFoldDB" id="A0A167H973"/>
<protein>
    <recommendedName>
        <fullName evidence="4">Glycosyltransferase family 31 protein</fullName>
    </recommendedName>
</protein>
<sequence>MLLSKGLPVLQVRLGHLLLMAVAFGLLFHATTLYRQERAFTFDVRDTTPVGDLLPEEEYLERLIDRYALTNLTKWQAWRVQSTEQSLAMGSTTEVHADFQPELGIPKVIDVANPTPADLRASKGLELPVHIDKPRDQLYASMFLIGISTSYERIVAKDQAILRAWKRWLAKSDGTSNGASLVLMLDNATEEQLDDLDRELEKLGIDVYTTSTAEPTSRARRYHELIRVMKSYGATIAASGQEKRWFGVVEDTVFFPSLSYLQERLSTYDFSKQLHIGIPSERSDWQQDGDSVTTYGGGAIFLTQKAVSLLPKLSCLELDAATKHPFRAQRWDAVLKQCLEQKTGIDMHVIPAFYSPHDGNYESHLESHETGKRPLLLHNYQDRHRLDVGMAHLVTDACGEACFMHQYRFHDNWVIINGVSISHHPDGLGHQRGHGSVSKSELSGDTKETPISGQIVLSEDENEIESKPLKWKGRRDVWKLLDSAKASDGTIWQAYARKEVQSANDASGETIDSIIVLIWQKKRR</sequence>
<dbReference type="Gene3D" id="3.90.550.50">
    <property type="match status" value="1"/>
</dbReference>
<evidence type="ECO:0000313" key="2">
    <source>
        <dbReference type="EMBL" id="OAA47639.1"/>
    </source>
</evidence>
<evidence type="ECO:0008006" key="4">
    <source>
        <dbReference type="Google" id="ProtNLM"/>
    </source>
</evidence>
<gene>
    <name evidence="2" type="ORF">NOR_02129</name>
</gene>
<dbReference type="Proteomes" id="UP000243498">
    <property type="component" value="Unassembled WGS sequence"/>
</dbReference>
<organism evidence="2 3">
    <name type="scientific">Metarhizium rileyi (strain RCEF 4871)</name>
    <name type="common">Nomuraea rileyi</name>
    <dbReference type="NCBI Taxonomy" id="1649241"/>
    <lineage>
        <taxon>Eukaryota</taxon>
        <taxon>Fungi</taxon>
        <taxon>Dikarya</taxon>
        <taxon>Ascomycota</taxon>
        <taxon>Pezizomycotina</taxon>
        <taxon>Sordariomycetes</taxon>
        <taxon>Hypocreomycetidae</taxon>
        <taxon>Hypocreales</taxon>
        <taxon>Clavicipitaceae</taxon>
        <taxon>Metarhizium</taxon>
    </lineage>
</organism>
<comment type="caution">
    <text evidence="2">The sequence shown here is derived from an EMBL/GenBank/DDBJ whole genome shotgun (WGS) entry which is preliminary data.</text>
</comment>
<feature type="region of interest" description="Disordered" evidence="1">
    <location>
        <begin position="426"/>
        <end position="449"/>
    </location>
</feature>
<dbReference type="OMA" id="AKDWARW"/>
<evidence type="ECO:0000313" key="3">
    <source>
        <dbReference type="Proteomes" id="UP000243498"/>
    </source>
</evidence>
<reference evidence="2 3" key="1">
    <citation type="journal article" date="2016" name="Genome Biol. Evol.">
        <title>Divergent and convergent evolution of fungal pathogenicity.</title>
        <authorList>
            <person name="Shang Y."/>
            <person name="Xiao G."/>
            <person name="Zheng P."/>
            <person name="Cen K."/>
            <person name="Zhan S."/>
            <person name="Wang C."/>
        </authorList>
    </citation>
    <scope>NUCLEOTIDE SEQUENCE [LARGE SCALE GENOMIC DNA]</scope>
    <source>
        <strain evidence="2 3">RCEF 4871</strain>
    </source>
</reference>
<keyword evidence="3" id="KW-1185">Reference proteome</keyword>
<accession>A0A167H973</accession>
<name>A0A167H973_METRR</name>
<dbReference type="EMBL" id="AZHC01000005">
    <property type="protein sequence ID" value="OAA47639.1"/>
    <property type="molecule type" value="Genomic_DNA"/>
</dbReference>